<reference evidence="2" key="1">
    <citation type="submission" date="2020-04" db="EMBL/GenBank/DDBJ databases">
        <title>Deep metagenomics examines the oral microbiome during advanced dental caries in children, revealing novel taxa and co-occurrences with host molecules.</title>
        <authorList>
            <person name="Baker J.L."/>
            <person name="Morton J.T."/>
            <person name="Dinis M."/>
            <person name="Alvarez R."/>
            <person name="Tran N.C."/>
            <person name="Knight R."/>
            <person name="Edlund A."/>
        </authorList>
    </citation>
    <scope>NUCLEOTIDE SEQUENCE</scope>
    <source>
        <strain evidence="2">JCVI_44_bin.5</strain>
    </source>
</reference>
<feature type="non-terminal residue" evidence="2">
    <location>
        <position position="1"/>
    </location>
</feature>
<dbReference type="EMBL" id="JABZSJ010000051">
    <property type="protein sequence ID" value="MBF1384889.1"/>
    <property type="molecule type" value="Genomic_DNA"/>
</dbReference>
<dbReference type="RefSeq" id="WP_420541276.1">
    <property type="nucleotide sequence ID" value="NZ_JABZSJ010000051.1"/>
</dbReference>
<sequence length="241" mass="27764">ITKIRELFSLPNVHYAQYTDISEEERTVIDNMLNEERLRGFRGAYLETAKQLKKKQDRTKEGENPQIENLDFEFVLFASTLIDYDYIMELIARLSGTTTSKQKMTKEQIISLIKSSSNLLEERDDIIAYLDSLKESVNGKTAKQIKEEYEVFKTEKYAKELLTIADKHNISAKALETFVNEIIGRKIFDGEKLNDLLAPLNLGWRDRTKKELALMEDVTPLLKRLSAGQEISGLSAYDEKI</sequence>
<dbReference type="AlphaFoldDB" id="A0A930HN51"/>
<keyword evidence="2" id="KW-0540">Nuclease</keyword>
<gene>
    <name evidence="2" type="ORF">HXN26_08610</name>
</gene>
<keyword evidence="2" id="KW-0255">Endonuclease</keyword>
<proteinExistence type="predicted"/>
<organism evidence="2 3">
    <name type="scientific">Prevotella aurantiaca</name>
    <dbReference type="NCBI Taxonomy" id="596085"/>
    <lineage>
        <taxon>Bacteria</taxon>
        <taxon>Pseudomonadati</taxon>
        <taxon>Bacteroidota</taxon>
        <taxon>Bacteroidia</taxon>
        <taxon>Bacteroidales</taxon>
        <taxon>Prevotellaceae</taxon>
        <taxon>Prevotella</taxon>
    </lineage>
</organism>
<dbReference type="GO" id="GO:0004519">
    <property type="term" value="F:endonuclease activity"/>
    <property type="evidence" value="ECO:0007669"/>
    <property type="project" value="UniProtKB-KW"/>
</dbReference>
<evidence type="ECO:0000313" key="2">
    <source>
        <dbReference type="EMBL" id="MBF1384889.1"/>
    </source>
</evidence>
<keyword evidence="2" id="KW-0378">Hydrolase</keyword>
<dbReference type="Pfam" id="PF12008">
    <property type="entry name" value="EcoR124_C"/>
    <property type="match status" value="1"/>
</dbReference>
<feature type="domain" description="Type I restriction enzyme R protein C-terminal" evidence="1">
    <location>
        <begin position="17"/>
        <end position="224"/>
    </location>
</feature>
<evidence type="ECO:0000259" key="1">
    <source>
        <dbReference type="Pfam" id="PF12008"/>
    </source>
</evidence>
<dbReference type="Proteomes" id="UP000771736">
    <property type="component" value="Unassembled WGS sequence"/>
</dbReference>
<dbReference type="InterPro" id="IPR022625">
    <property type="entry name" value="TypeI_RM_Rsu_C"/>
</dbReference>
<comment type="caution">
    <text evidence="2">The sequence shown here is derived from an EMBL/GenBank/DDBJ whole genome shotgun (WGS) entry which is preliminary data.</text>
</comment>
<name>A0A930HN51_9BACT</name>
<evidence type="ECO:0000313" key="3">
    <source>
        <dbReference type="Proteomes" id="UP000771736"/>
    </source>
</evidence>
<protein>
    <submittedName>
        <fullName evidence="2">Type I restriction endonuclease subunit R</fullName>
    </submittedName>
</protein>
<accession>A0A930HN51</accession>